<reference evidence="2" key="1">
    <citation type="submission" date="2018-12" db="EMBL/GenBank/DDBJ databases">
        <title>Tengunoibacter tsumagoiensis gen. nov., sp. nov., Dictyobacter kobayashii sp. nov., D. alpinus sp. nov., and D. joshuensis sp. nov. and description of Dictyobacteraceae fam. nov. within the order Ktedonobacterales isolated from Tengu-no-mugimeshi.</title>
        <authorList>
            <person name="Wang C.M."/>
            <person name="Zheng Y."/>
            <person name="Sakai Y."/>
            <person name="Toyoda A."/>
            <person name="Minakuchi Y."/>
            <person name="Abe K."/>
            <person name="Yokota A."/>
            <person name="Yabe S."/>
        </authorList>
    </citation>
    <scope>NUCLEOTIDE SEQUENCE [LARGE SCALE GENOMIC DNA]</scope>
    <source>
        <strain evidence="2">Uno11</strain>
    </source>
</reference>
<dbReference type="EMBL" id="BIFS01000001">
    <property type="protein sequence ID" value="GCE21544.1"/>
    <property type="molecule type" value="Genomic_DNA"/>
</dbReference>
<comment type="caution">
    <text evidence="1">The sequence shown here is derived from an EMBL/GenBank/DDBJ whole genome shotgun (WGS) entry which is preliminary data.</text>
</comment>
<dbReference type="AlphaFoldDB" id="A0A402AR16"/>
<sequence length="120" mass="13307">MLVKVLPYPATYNKLTIGPAIGFKTDTTLPLNGSYRCFQPVNSACDRPDTNMITQKLGTLHYVHYANPAPPRGLSAHDAKTWTTSNCSKTRSTAPSQPYNPAIRTSIHFSLVTLYQHEVK</sequence>
<evidence type="ECO:0000313" key="1">
    <source>
        <dbReference type="EMBL" id="GCE21544.1"/>
    </source>
</evidence>
<name>A0A402AR16_9CHLR</name>
<gene>
    <name evidence="1" type="ORF">KDK_53440</name>
</gene>
<protein>
    <submittedName>
        <fullName evidence="1">Uncharacterized protein</fullName>
    </submittedName>
</protein>
<keyword evidence="2" id="KW-1185">Reference proteome</keyword>
<organism evidence="1 2">
    <name type="scientific">Dictyobacter kobayashii</name>
    <dbReference type="NCBI Taxonomy" id="2014872"/>
    <lineage>
        <taxon>Bacteria</taxon>
        <taxon>Bacillati</taxon>
        <taxon>Chloroflexota</taxon>
        <taxon>Ktedonobacteria</taxon>
        <taxon>Ktedonobacterales</taxon>
        <taxon>Dictyobacteraceae</taxon>
        <taxon>Dictyobacter</taxon>
    </lineage>
</organism>
<evidence type="ECO:0000313" key="2">
    <source>
        <dbReference type="Proteomes" id="UP000287188"/>
    </source>
</evidence>
<dbReference type="RefSeq" id="WP_126553270.1">
    <property type="nucleotide sequence ID" value="NZ_BIFS01000001.1"/>
</dbReference>
<dbReference type="Proteomes" id="UP000287188">
    <property type="component" value="Unassembled WGS sequence"/>
</dbReference>
<accession>A0A402AR16</accession>
<proteinExistence type="predicted"/>